<gene>
    <name evidence="2" type="ORF">CTheo_6393</name>
</gene>
<reference evidence="2 3" key="1">
    <citation type="journal article" date="2019" name="Fungal Biol. Biotechnol.">
        <title>Draft genome sequence of fastidious pathogen Ceratobasidium theobromae, which causes vascular-streak dieback in Theobroma cacao.</title>
        <authorList>
            <person name="Ali S.S."/>
            <person name="Asman A."/>
            <person name="Shao J."/>
            <person name="Firmansyah A.P."/>
            <person name="Susilo A.W."/>
            <person name="Rosmana A."/>
            <person name="McMahon P."/>
            <person name="Junaid M."/>
            <person name="Guest D."/>
            <person name="Kheng T.Y."/>
            <person name="Meinhardt L.W."/>
            <person name="Bailey B.A."/>
        </authorList>
    </citation>
    <scope>NUCLEOTIDE SEQUENCE [LARGE SCALE GENOMIC DNA]</scope>
    <source>
        <strain evidence="2 3">CT2</strain>
    </source>
</reference>
<name>A0A5N5QEK2_9AGAM</name>
<dbReference type="EMBL" id="SSOP01000191">
    <property type="protein sequence ID" value="KAB5590175.1"/>
    <property type="molecule type" value="Genomic_DNA"/>
</dbReference>
<organism evidence="2 3">
    <name type="scientific">Ceratobasidium theobromae</name>
    <dbReference type="NCBI Taxonomy" id="1582974"/>
    <lineage>
        <taxon>Eukaryota</taxon>
        <taxon>Fungi</taxon>
        <taxon>Dikarya</taxon>
        <taxon>Basidiomycota</taxon>
        <taxon>Agaricomycotina</taxon>
        <taxon>Agaricomycetes</taxon>
        <taxon>Cantharellales</taxon>
        <taxon>Ceratobasidiaceae</taxon>
        <taxon>Ceratobasidium</taxon>
    </lineage>
</organism>
<evidence type="ECO:0000313" key="2">
    <source>
        <dbReference type="EMBL" id="KAB5590175.1"/>
    </source>
</evidence>
<feature type="region of interest" description="Disordered" evidence="1">
    <location>
        <begin position="1"/>
        <end position="40"/>
    </location>
</feature>
<protein>
    <submittedName>
        <fullName evidence="2">Uncharacterized protein</fullName>
    </submittedName>
</protein>
<proteinExistence type="predicted"/>
<dbReference type="AlphaFoldDB" id="A0A5N5QEK2"/>
<sequence>MAYGMTMVHTTTAAHPQGPAVTGARSVPRSALSQSPIPSRVRCPLASSSASLLLGPSCVGPGGELAWRAAPAAPRPYARSLPLPAPSRLVPVVTEREARPKAK</sequence>
<dbReference type="Proteomes" id="UP000383932">
    <property type="component" value="Unassembled WGS sequence"/>
</dbReference>
<evidence type="ECO:0000313" key="3">
    <source>
        <dbReference type="Proteomes" id="UP000383932"/>
    </source>
</evidence>
<comment type="caution">
    <text evidence="2">The sequence shown here is derived from an EMBL/GenBank/DDBJ whole genome shotgun (WGS) entry which is preliminary data.</text>
</comment>
<evidence type="ECO:0000256" key="1">
    <source>
        <dbReference type="SAM" id="MobiDB-lite"/>
    </source>
</evidence>
<keyword evidence="3" id="KW-1185">Reference proteome</keyword>
<accession>A0A5N5QEK2</accession>